<accession>A0A7R9I145</accession>
<dbReference type="EMBL" id="OD566289">
    <property type="protein sequence ID" value="CAD7443704.1"/>
    <property type="molecule type" value="Genomic_DNA"/>
</dbReference>
<gene>
    <name evidence="2" type="ORF">TBIB3V08_LOCUS6103</name>
</gene>
<reference evidence="2" key="1">
    <citation type="submission" date="2020-11" db="EMBL/GenBank/DDBJ databases">
        <authorList>
            <person name="Tran Van P."/>
        </authorList>
    </citation>
    <scope>NUCLEOTIDE SEQUENCE</scope>
</reference>
<keyword evidence="1" id="KW-0677">Repeat</keyword>
<sequence length="155" mass="17157">MSPLRRGIMLSSITQTKLWSPLMKDMFYTPSPSFPPQYPPGAITGSMKIAPTVDVCLFACRKIVPTADVCLLACRKIVPTVDVCLFACRKIVPTVDVCLFACRKIVPTVDVGDQIIRVNGFPLEDAIHKEVLQLIQNQNQLSLKVRTVGMIPVKE</sequence>
<proteinExistence type="predicted"/>
<dbReference type="GO" id="GO:0005886">
    <property type="term" value="C:plasma membrane"/>
    <property type="evidence" value="ECO:0007669"/>
    <property type="project" value="TreeGrafter"/>
</dbReference>
<organism evidence="2">
    <name type="scientific">Timema bartmani</name>
    <dbReference type="NCBI Taxonomy" id="61472"/>
    <lineage>
        <taxon>Eukaryota</taxon>
        <taxon>Metazoa</taxon>
        <taxon>Ecdysozoa</taxon>
        <taxon>Arthropoda</taxon>
        <taxon>Hexapoda</taxon>
        <taxon>Insecta</taxon>
        <taxon>Pterygota</taxon>
        <taxon>Neoptera</taxon>
        <taxon>Polyneoptera</taxon>
        <taxon>Phasmatodea</taxon>
        <taxon>Timematodea</taxon>
        <taxon>Timematoidea</taxon>
        <taxon>Timematidae</taxon>
        <taxon>Timema</taxon>
    </lineage>
</organism>
<name>A0A7R9I145_9NEOP</name>
<evidence type="ECO:0008006" key="3">
    <source>
        <dbReference type="Google" id="ProtNLM"/>
    </source>
</evidence>
<dbReference type="GO" id="GO:0005929">
    <property type="term" value="C:cilium"/>
    <property type="evidence" value="ECO:0007669"/>
    <property type="project" value="TreeGrafter"/>
</dbReference>
<dbReference type="PANTHER" id="PTHR23116:SF36">
    <property type="entry name" value="HARMONIN"/>
    <property type="match status" value="1"/>
</dbReference>
<dbReference type="Gene3D" id="2.30.42.10">
    <property type="match status" value="1"/>
</dbReference>
<dbReference type="PANTHER" id="PTHR23116">
    <property type="entry name" value="PDZ DOMAIN CONTAINING WHIRLIN AND HARMONIN-RELATED"/>
    <property type="match status" value="1"/>
</dbReference>
<dbReference type="SUPFAM" id="SSF50156">
    <property type="entry name" value="PDZ domain-like"/>
    <property type="match status" value="1"/>
</dbReference>
<dbReference type="InterPro" id="IPR036034">
    <property type="entry name" value="PDZ_sf"/>
</dbReference>
<dbReference type="InterPro" id="IPR051844">
    <property type="entry name" value="USH2_Complex_Protein"/>
</dbReference>
<dbReference type="AlphaFoldDB" id="A0A7R9I145"/>
<dbReference type="GO" id="GO:0002142">
    <property type="term" value="C:stereocilia ankle link complex"/>
    <property type="evidence" value="ECO:0007669"/>
    <property type="project" value="TreeGrafter"/>
</dbReference>
<evidence type="ECO:0000313" key="2">
    <source>
        <dbReference type="EMBL" id="CAD7443704.1"/>
    </source>
</evidence>
<dbReference type="GO" id="GO:0032426">
    <property type="term" value="C:stereocilium tip"/>
    <property type="evidence" value="ECO:0007669"/>
    <property type="project" value="TreeGrafter"/>
</dbReference>
<evidence type="ECO:0000256" key="1">
    <source>
        <dbReference type="ARBA" id="ARBA00022737"/>
    </source>
</evidence>
<protein>
    <recommendedName>
        <fullName evidence="3">PDZ domain-containing protein</fullName>
    </recommendedName>
</protein>